<dbReference type="Gene3D" id="3.30.70.1820">
    <property type="entry name" value="L1 transposable element, RRM domain"/>
    <property type="match status" value="1"/>
</dbReference>
<dbReference type="GeneTree" id="ENSGT01050000244818"/>
<reference evidence="5" key="1">
    <citation type="submission" date="2009-11" db="EMBL/GenBank/DDBJ databases">
        <authorList>
            <consortium name="Porcine genome sequencing project"/>
        </authorList>
    </citation>
    <scope>NUCLEOTIDE SEQUENCE [LARGE SCALE GENOMIC DNA]</scope>
    <source>
        <strain evidence="5">Duroc</strain>
    </source>
</reference>
<evidence type="ECO:0008006" key="6">
    <source>
        <dbReference type="Google" id="ProtNLM"/>
    </source>
</evidence>
<dbReference type="GO" id="GO:0032197">
    <property type="term" value="P:retrotransposition"/>
    <property type="evidence" value="ECO:0000318"/>
    <property type="project" value="GO_Central"/>
</dbReference>
<dbReference type="Bgee" id="ENSSSCG00000044956">
    <property type="expression patterns" value="Expressed in dorsal plus ventral thalamus and 1 other cell type or tissue"/>
</dbReference>
<dbReference type="PANTHER" id="PTHR11505">
    <property type="entry name" value="L1 TRANSPOSABLE ELEMENT-RELATED"/>
    <property type="match status" value="1"/>
</dbReference>
<comment type="similarity">
    <text evidence="1">Belongs to the transposase 22 family.</text>
</comment>
<dbReference type="AlphaFoldDB" id="A0A5G2QTI5"/>
<dbReference type="Pfam" id="PF17490">
    <property type="entry name" value="Tnp_22_dsRBD"/>
    <property type="match status" value="1"/>
</dbReference>
<proteinExistence type="inferred from homology"/>
<dbReference type="Pfam" id="PF02994">
    <property type="entry name" value="Transposase_22"/>
    <property type="match status" value="1"/>
</dbReference>
<evidence type="ECO:0000259" key="2">
    <source>
        <dbReference type="Pfam" id="PF02994"/>
    </source>
</evidence>
<dbReference type="GO" id="GO:0003727">
    <property type="term" value="F:single-stranded RNA binding"/>
    <property type="evidence" value="ECO:0000318"/>
    <property type="project" value="GO_Central"/>
</dbReference>
<dbReference type="InParanoid" id="A0A5G2QTI5"/>
<feature type="domain" description="L1 transposable element dsRBD-like" evidence="3">
    <location>
        <begin position="122"/>
        <end position="185"/>
    </location>
</feature>
<accession>A0A5G2QTI5</accession>
<sequence>MNKEKKNEKSEEHLREIWDNIKHINNRIMLVPEGERQKGSEKIFEEIITENFPSMGKETLTQVEGAQRFPYKITHRRNAARHIPIKLTKIKFKEKILRTTREKQQVTHKGIPIRITADLSVETLQARGNGNIFFRFMKRKNLEPRILYPAKFSFRFDGEIKSFADKENLRKFSTSKPVLHQLLKELL</sequence>
<evidence type="ECO:0000313" key="5">
    <source>
        <dbReference type="Proteomes" id="UP000008227"/>
    </source>
</evidence>
<dbReference type="Ensembl" id="ENSSSCT00000070637.2">
    <property type="protein sequence ID" value="ENSSSCP00000065310.1"/>
    <property type="gene ID" value="ENSSSCG00000044956.2"/>
</dbReference>
<evidence type="ECO:0000313" key="4">
    <source>
        <dbReference type="Ensembl" id="ENSSSCP00000065310.1"/>
    </source>
</evidence>
<evidence type="ECO:0000259" key="3">
    <source>
        <dbReference type="Pfam" id="PF17490"/>
    </source>
</evidence>
<dbReference type="InterPro" id="IPR043636">
    <property type="entry name" value="L1_RRM_dom"/>
</dbReference>
<feature type="domain" description="L1 transposable element RRM" evidence="2">
    <location>
        <begin position="25"/>
        <end position="118"/>
    </location>
</feature>
<reference evidence="4" key="4">
    <citation type="submission" date="2025-09" db="UniProtKB">
        <authorList>
            <consortium name="Ensembl"/>
        </authorList>
    </citation>
    <scope>IDENTIFICATION</scope>
</reference>
<dbReference type="Gene3D" id="3.30.250.20">
    <property type="entry name" value="L1 transposable element, C-terminal domain"/>
    <property type="match status" value="1"/>
</dbReference>
<dbReference type="FunFam" id="3.30.70.1820:FF:000002">
    <property type="entry name" value="LINE-1 retrotransposable element ORF1 protein"/>
    <property type="match status" value="1"/>
</dbReference>
<dbReference type="InterPro" id="IPR035300">
    <property type="entry name" value="L1_dsRBD"/>
</dbReference>
<organism evidence="4 5">
    <name type="scientific">Sus scrofa</name>
    <name type="common">Pig</name>
    <dbReference type="NCBI Taxonomy" id="9823"/>
    <lineage>
        <taxon>Eukaryota</taxon>
        <taxon>Metazoa</taxon>
        <taxon>Chordata</taxon>
        <taxon>Craniata</taxon>
        <taxon>Vertebrata</taxon>
        <taxon>Euteleostomi</taxon>
        <taxon>Mammalia</taxon>
        <taxon>Eutheria</taxon>
        <taxon>Laurasiatheria</taxon>
        <taxon>Artiodactyla</taxon>
        <taxon>Suina</taxon>
        <taxon>Suidae</taxon>
        <taxon>Sus</taxon>
    </lineage>
</organism>
<dbReference type="InterPro" id="IPR042566">
    <property type="entry name" value="L1_C"/>
</dbReference>
<protein>
    <recommendedName>
        <fullName evidence="6">L1 transposable element RRM domain-containing protein</fullName>
    </recommendedName>
</protein>
<reference evidence="4" key="2">
    <citation type="journal article" date="2020" name="Gigascience">
        <title>An improved pig reference genome sequence to enable pig genetics and genomics research.</title>
        <authorList>
            <person name="Warr A."/>
            <person name="Affara N."/>
            <person name="Aken B."/>
            <person name="Beiki H."/>
            <person name="Bickhart D.M."/>
            <person name="Billis K."/>
            <person name="Chow W."/>
            <person name="Eory L."/>
            <person name="Finlayson H.A."/>
            <person name="Flicek P."/>
            <person name="Giron C.G."/>
            <person name="Griffin D.K."/>
            <person name="Hall R."/>
            <person name="Hannum G."/>
            <person name="Hourlier T."/>
            <person name="Howe K."/>
            <person name="Hume D.A."/>
            <person name="Izuogu O."/>
            <person name="Kim K."/>
            <person name="Koren S."/>
            <person name="Liu H."/>
            <person name="Manchanda N."/>
            <person name="Martin F.J."/>
            <person name="Nonneman D.J."/>
            <person name="O'Connor R.E."/>
            <person name="Phillippy A.M."/>
            <person name="Rohrer G.A."/>
            <person name="Rosen B.D."/>
            <person name="Rund L.A."/>
            <person name="Sargent C.A."/>
            <person name="Schook L.B."/>
            <person name="Schroeder S.G."/>
            <person name="Schwartz A.S."/>
            <person name="Skinner B.M."/>
            <person name="Talbot R."/>
            <person name="Tseng E."/>
            <person name="Tuggle C.K."/>
            <person name="Watson M."/>
            <person name="Smith T.P.L."/>
            <person name="Archibald A.L."/>
        </authorList>
    </citation>
    <scope>NUCLEOTIDE SEQUENCE [LARGE SCALE GENOMIC DNA]</scope>
    <source>
        <strain evidence="4">Duroc</strain>
    </source>
</reference>
<dbReference type="SMR" id="A0A5G2QTI5"/>
<evidence type="ECO:0000256" key="1">
    <source>
        <dbReference type="ARBA" id="ARBA00061640"/>
    </source>
</evidence>
<dbReference type="InterPro" id="IPR004244">
    <property type="entry name" value="Transposase_22"/>
</dbReference>
<reference evidence="4" key="3">
    <citation type="submission" date="2025-08" db="UniProtKB">
        <authorList>
            <consortium name="Ensembl"/>
        </authorList>
    </citation>
    <scope>IDENTIFICATION</scope>
</reference>
<dbReference type="GO" id="GO:1990904">
    <property type="term" value="C:ribonucleoprotein complex"/>
    <property type="evidence" value="ECO:0000318"/>
    <property type="project" value="GO_Central"/>
</dbReference>
<dbReference type="Proteomes" id="UP000008227">
    <property type="component" value="Chromosome 5"/>
</dbReference>
<keyword evidence="5" id="KW-1185">Reference proteome</keyword>
<name>A0A5G2QTI5_PIG</name>